<keyword evidence="1" id="KW-0472">Membrane</keyword>
<feature type="transmembrane region" description="Helical" evidence="1">
    <location>
        <begin position="35"/>
        <end position="62"/>
    </location>
</feature>
<name>A0AAD8BAY2_BIOPF</name>
<keyword evidence="1" id="KW-1133">Transmembrane helix</keyword>
<dbReference type="InterPro" id="IPR052954">
    <property type="entry name" value="GPCR-Ligand_Int"/>
</dbReference>
<dbReference type="AlphaFoldDB" id="A0AAD8BAY2"/>
<dbReference type="PANTHER" id="PTHR46641:SF2">
    <property type="entry name" value="FMRFAMIDE RECEPTOR"/>
    <property type="match status" value="1"/>
</dbReference>
<evidence type="ECO:0000256" key="1">
    <source>
        <dbReference type="SAM" id="Phobius"/>
    </source>
</evidence>
<dbReference type="Proteomes" id="UP001233172">
    <property type="component" value="Unassembled WGS sequence"/>
</dbReference>
<comment type="caution">
    <text evidence="2">The sequence shown here is derived from an EMBL/GenBank/DDBJ whole genome shotgun (WGS) entry which is preliminary data.</text>
</comment>
<keyword evidence="3" id="KW-1185">Reference proteome</keyword>
<organism evidence="2 3">
    <name type="scientific">Biomphalaria pfeifferi</name>
    <name type="common">Bloodfluke planorb</name>
    <name type="synonym">Freshwater snail</name>
    <dbReference type="NCBI Taxonomy" id="112525"/>
    <lineage>
        <taxon>Eukaryota</taxon>
        <taxon>Metazoa</taxon>
        <taxon>Spiralia</taxon>
        <taxon>Lophotrochozoa</taxon>
        <taxon>Mollusca</taxon>
        <taxon>Gastropoda</taxon>
        <taxon>Heterobranchia</taxon>
        <taxon>Euthyneura</taxon>
        <taxon>Panpulmonata</taxon>
        <taxon>Hygrophila</taxon>
        <taxon>Lymnaeoidea</taxon>
        <taxon>Planorbidae</taxon>
        <taxon>Biomphalaria</taxon>
    </lineage>
</organism>
<dbReference type="SUPFAM" id="SSF81321">
    <property type="entry name" value="Family A G protein-coupled receptor-like"/>
    <property type="match status" value="1"/>
</dbReference>
<proteinExistence type="predicted"/>
<keyword evidence="2" id="KW-0675">Receptor</keyword>
<evidence type="ECO:0000313" key="2">
    <source>
        <dbReference type="EMBL" id="KAK0051131.1"/>
    </source>
</evidence>
<dbReference type="Gene3D" id="1.20.1070.10">
    <property type="entry name" value="Rhodopsin 7-helix transmembrane proteins"/>
    <property type="match status" value="1"/>
</dbReference>
<reference evidence="2" key="2">
    <citation type="submission" date="2023-04" db="EMBL/GenBank/DDBJ databases">
        <authorList>
            <person name="Bu L."/>
            <person name="Lu L."/>
            <person name="Laidemitt M.R."/>
            <person name="Zhang S.M."/>
            <person name="Mutuku M."/>
            <person name="Mkoji G."/>
            <person name="Steinauer M."/>
            <person name="Loker E.S."/>
        </authorList>
    </citation>
    <scope>NUCLEOTIDE SEQUENCE</scope>
    <source>
        <strain evidence="2">KasaAsao</strain>
        <tissue evidence="2">Whole Snail</tissue>
    </source>
</reference>
<dbReference type="PANTHER" id="PTHR46641">
    <property type="entry name" value="FMRFAMIDE RECEPTOR-RELATED"/>
    <property type="match status" value="1"/>
</dbReference>
<sequence length="184" mass="20529">MASRQNSSMLNLGSHSTWKDNADNGLMLSDTARNVFILVNHGVIGTLMCLFGTVGNCLSFAVFLRQGLRMSMNLSLFSISVSDFLGLVLQIWHNFCLNPYVEQIESPLDFMQIQYLTAGWPNVTAVRITGWTTAFTTLKRCLSIAMSLKIKQVQWNAIYYHCDLRTECDCPNTALPVSLPGLVP</sequence>
<gene>
    <name evidence="2" type="ORF">Bpfe_019441</name>
</gene>
<keyword evidence="1" id="KW-0812">Transmembrane</keyword>
<reference evidence="2" key="1">
    <citation type="journal article" date="2023" name="PLoS Negl. Trop. Dis.">
        <title>A genome sequence for Biomphalaria pfeifferi, the major vector snail for the human-infecting parasite Schistosoma mansoni.</title>
        <authorList>
            <person name="Bu L."/>
            <person name="Lu L."/>
            <person name="Laidemitt M.R."/>
            <person name="Zhang S.M."/>
            <person name="Mutuku M."/>
            <person name="Mkoji G."/>
            <person name="Steinauer M."/>
            <person name="Loker E.S."/>
        </authorList>
    </citation>
    <scope>NUCLEOTIDE SEQUENCE</scope>
    <source>
        <strain evidence="2">KasaAsao</strain>
    </source>
</reference>
<dbReference type="EMBL" id="JASAOG010000107">
    <property type="protein sequence ID" value="KAK0051131.1"/>
    <property type="molecule type" value="Genomic_DNA"/>
</dbReference>
<accession>A0AAD8BAY2</accession>
<protein>
    <submittedName>
        <fullName evidence="2">Growth hormone secretagogue receptor type 1</fullName>
    </submittedName>
</protein>
<evidence type="ECO:0000313" key="3">
    <source>
        <dbReference type="Proteomes" id="UP001233172"/>
    </source>
</evidence>